<feature type="domain" description="DUF1659" evidence="1">
    <location>
        <begin position="24"/>
        <end position="66"/>
    </location>
</feature>
<comment type="caution">
    <text evidence="2">The sequence shown here is derived from an EMBL/GenBank/DDBJ whole genome shotgun (WGS) entry which is preliminary data.</text>
</comment>
<evidence type="ECO:0000313" key="2">
    <source>
        <dbReference type="EMBL" id="MFD1441693.1"/>
    </source>
</evidence>
<dbReference type="RefSeq" id="WP_125756171.1">
    <property type="nucleotide sequence ID" value="NZ_JBHTOK010000073.1"/>
</dbReference>
<gene>
    <name evidence="2" type="ORF">ACFQ5K_09935</name>
</gene>
<organism evidence="2 3">
    <name type="scientific">Lacticaseibacillus hegangensis</name>
    <dbReference type="NCBI Taxonomy" id="2486010"/>
    <lineage>
        <taxon>Bacteria</taxon>
        <taxon>Bacillati</taxon>
        <taxon>Bacillota</taxon>
        <taxon>Bacilli</taxon>
        <taxon>Lactobacillales</taxon>
        <taxon>Lactobacillaceae</taxon>
        <taxon>Lacticaseibacillus</taxon>
    </lineage>
</organism>
<accession>A0ABW4CZ47</accession>
<dbReference type="InterPro" id="IPR012454">
    <property type="entry name" value="DUF1659"/>
</dbReference>
<evidence type="ECO:0000259" key="1">
    <source>
        <dbReference type="Pfam" id="PF07872"/>
    </source>
</evidence>
<keyword evidence="3" id="KW-1185">Reference proteome</keyword>
<name>A0ABW4CZ47_9LACO</name>
<sequence length="67" mass="7511">MQKRAGKALVVTTVTVAEPIQRENITFSNLNLNISDNNLYRVAQLIAQLKPGIKLQSVVVRDDFDIE</sequence>
<dbReference type="Proteomes" id="UP001597212">
    <property type="component" value="Unassembled WGS sequence"/>
</dbReference>
<protein>
    <recommendedName>
        <fullName evidence="1">DUF1659 domain-containing protein</fullName>
    </recommendedName>
</protein>
<reference evidence="3" key="1">
    <citation type="journal article" date="2019" name="Int. J. Syst. Evol. Microbiol.">
        <title>The Global Catalogue of Microorganisms (GCM) 10K type strain sequencing project: providing services to taxonomists for standard genome sequencing and annotation.</title>
        <authorList>
            <consortium name="The Broad Institute Genomics Platform"/>
            <consortium name="The Broad Institute Genome Sequencing Center for Infectious Disease"/>
            <person name="Wu L."/>
            <person name="Ma J."/>
        </authorList>
    </citation>
    <scope>NUCLEOTIDE SEQUENCE [LARGE SCALE GENOMIC DNA]</scope>
    <source>
        <strain evidence="3">CCM 8912</strain>
    </source>
</reference>
<dbReference type="EMBL" id="JBHTOK010000073">
    <property type="protein sequence ID" value="MFD1441693.1"/>
    <property type="molecule type" value="Genomic_DNA"/>
</dbReference>
<dbReference type="Pfam" id="PF07872">
    <property type="entry name" value="DUF1659"/>
    <property type="match status" value="1"/>
</dbReference>
<proteinExistence type="predicted"/>
<evidence type="ECO:0000313" key="3">
    <source>
        <dbReference type="Proteomes" id="UP001597212"/>
    </source>
</evidence>